<sequence>MLRTSFIKDSTVRTRCLATSIRSNDVRYKQQKELLADPNWAYERAKRRNRQRLKEYDQAVIASRQYLQHRENVLKLLGKSDNIKALFTANDGFCKTDNYDEVCKRLGAEPLQYNDIEMRNTIMLVCTMLLENIMVEMKLNTLRGENGNNEEQNLTELMASLRSSDEFFSLYRYRTNFYHFKSSQFLNYSDSELGPEIDSNNVVKFLLSEYDDTEILNNLDKVFKKYKLIISTIGTSTNADTAHINLAQQIINTLTAPHRCIPTVKIWAYLIDELGKVGLTNYQQIIYLSMFQYKHAPSVLAKPSEATNTITAPLMADHFLHLIQQDPNMLSTLLQYQVPRKDYGMFVELLSFLKLDRVAAETMVIKSPLFSRSSCKSPKVIPGSVLDITGLTISRGCMYLIMRSTIDIGLFEYLDLLFDKIVLHSMDKDNIELHYTQVVPVEGKVFDLELFLIMLDAALKSNDMGRLVWLLPFIDEYITDNKGQVPKVLRQKLFESLTFFKLEGKLKTYKSVFSKVEKPVASPSVS</sequence>
<dbReference type="OMA" id="EMRNTIM"/>
<reference evidence="1 2" key="1">
    <citation type="journal article" date="2009" name="Nature">
        <title>Evolution of pathogenicity and sexual reproduction in eight Candida genomes.</title>
        <authorList>
            <person name="Butler G."/>
            <person name="Rasmussen M.D."/>
            <person name="Lin M.F."/>
            <person name="Santos M.A."/>
            <person name="Sakthikumar S."/>
            <person name="Munro C.A."/>
            <person name="Rheinbay E."/>
            <person name="Grabherr M."/>
            <person name="Forche A."/>
            <person name="Reedy J.L."/>
            <person name="Agrafioti I."/>
            <person name="Arnaud M.B."/>
            <person name="Bates S."/>
            <person name="Brown A.J."/>
            <person name="Brunke S."/>
            <person name="Costanzo M.C."/>
            <person name="Fitzpatrick D.A."/>
            <person name="de Groot P.W."/>
            <person name="Harris D."/>
            <person name="Hoyer L.L."/>
            <person name="Hube B."/>
            <person name="Klis F.M."/>
            <person name="Kodira C."/>
            <person name="Lennard N."/>
            <person name="Logue M.E."/>
            <person name="Martin R."/>
            <person name="Neiman A.M."/>
            <person name="Nikolaou E."/>
            <person name="Quail M.A."/>
            <person name="Quinn J."/>
            <person name="Santos M.C."/>
            <person name="Schmitzberger F.F."/>
            <person name="Sherlock G."/>
            <person name="Shah P."/>
            <person name="Silverstein K.A."/>
            <person name="Skrzypek M.S."/>
            <person name="Soll D."/>
            <person name="Staggs R."/>
            <person name="Stansfield I."/>
            <person name="Stumpf M.P."/>
            <person name="Sudbery P.E."/>
            <person name="Srikantha T."/>
            <person name="Zeng Q."/>
            <person name="Berman J."/>
            <person name="Berriman M."/>
            <person name="Heitman J."/>
            <person name="Gow N.A."/>
            <person name="Lorenz M.C."/>
            <person name="Birren B.W."/>
            <person name="Kellis M."/>
            <person name="Cuomo C.A."/>
        </authorList>
    </citation>
    <scope>NUCLEOTIDE SEQUENCE [LARGE SCALE GENOMIC DNA]</scope>
    <source>
        <strain evidence="2">ATCC 11503 / BCRC 21390 / CBS 2605 / JCM 1781 / NBRC 1676 / NRRL YB-4239</strain>
    </source>
</reference>
<gene>
    <name evidence="1" type="ORF">LELG_02540</name>
</gene>
<dbReference type="eggNOG" id="ENOG502RPVY">
    <property type="taxonomic scope" value="Eukaryota"/>
</dbReference>
<evidence type="ECO:0000313" key="1">
    <source>
        <dbReference type="EMBL" id="EDK44361.1"/>
    </source>
</evidence>
<dbReference type="OrthoDB" id="4095887at2759"/>
<dbReference type="EMBL" id="CH981526">
    <property type="protein sequence ID" value="EDK44361.1"/>
    <property type="molecule type" value="Genomic_DNA"/>
</dbReference>
<protein>
    <submittedName>
        <fullName evidence="1">Uncharacterized protein</fullName>
    </submittedName>
</protein>
<keyword evidence="2" id="KW-1185">Reference proteome</keyword>
<organism evidence="1 2">
    <name type="scientific">Lodderomyces elongisporus (strain ATCC 11503 / CBS 2605 / JCM 1781 / NBRC 1676 / NRRL YB-4239)</name>
    <name type="common">Yeast</name>
    <name type="synonym">Saccharomyces elongisporus</name>
    <dbReference type="NCBI Taxonomy" id="379508"/>
    <lineage>
        <taxon>Eukaryota</taxon>
        <taxon>Fungi</taxon>
        <taxon>Dikarya</taxon>
        <taxon>Ascomycota</taxon>
        <taxon>Saccharomycotina</taxon>
        <taxon>Pichiomycetes</taxon>
        <taxon>Debaryomycetaceae</taxon>
        <taxon>Candida/Lodderomyces clade</taxon>
        <taxon>Lodderomyces</taxon>
    </lineage>
</organism>
<evidence type="ECO:0000313" key="2">
    <source>
        <dbReference type="Proteomes" id="UP000001996"/>
    </source>
</evidence>
<dbReference type="VEuPathDB" id="FungiDB:LELG_02540"/>
<proteinExistence type="predicted"/>
<dbReference type="KEGG" id="lel:PVL30_003376"/>
<name>A5DYV3_LODEL</name>
<dbReference type="Proteomes" id="UP000001996">
    <property type="component" value="Unassembled WGS sequence"/>
</dbReference>
<dbReference type="AlphaFoldDB" id="A5DYV3"/>
<dbReference type="STRING" id="379508.A5DYV3"/>
<dbReference type="InParanoid" id="A5DYV3"/>
<accession>A5DYV3</accession>
<dbReference type="HOGENOM" id="CLU_539235_0_0_1"/>
<dbReference type="GeneID" id="5232944"/>